<keyword evidence="1" id="KW-0812">Transmembrane</keyword>
<dbReference type="KEGG" id="app:CAP2UW1_4633"/>
<evidence type="ECO:0000256" key="1">
    <source>
        <dbReference type="SAM" id="Phobius"/>
    </source>
</evidence>
<reference evidence="2" key="1">
    <citation type="submission" date="2009-08" db="EMBL/GenBank/DDBJ databases">
        <authorList>
            <consortium name="US DOE Joint Genome Institute"/>
            <person name="Lucas S."/>
            <person name="Copeland A."/>
            <person name="Lapidus A."/>
            <person name="Glavina del Rio T."/>
            <person name="Dalin E."/>
            <person name="Tice H."/>
            <person name="Bruce D."/>
            <person name="Barry K."/>
            <person name="Pitluck S."/>
            <person name="Lowry S."/>
            <person name="Larimer F."/>
            <person name="Land M."/>
            <person name="Hauser L."/>
            <person name="Kyrpides N."/>
            <person name="Ivanova N."/>
            <person name="McMahon K.D."/>
            <person name="Hugenholtz P."/>
        </authorList>
    </citation>
    <scope>NUCLEOTIDE SEQUENCE</scope>
    <source>
        <strain evidence="2">UW-1</strain>
        <plasmid evidence="2">pAph01</plasmid>
    </source>
</reference>
<protein>
    <submittedName>
        <fullName evidence="2">Uncharacterized protein</fullName>
    </submittedName>
</protein>
<name>C7RVV3_ACCRE</name>
<dbReference type="AlphaFoldDB" id="C7RVV3"/>
<reference evidence="2" key="2">
    <citation type="submission" date="2009-09" db="EMBL/GenBank/DDBJ databases">
        <title>Complete sequence of plasmid1 of Candidatus Accumulibacter phosphatis clade IIA str. UW-1.</title>
        <authorList>
            <consortium name="US DOE Joint Genome Institute"/>
            <person name="Martin H.G."/>
            <person name="Ivanova N."/>
            <person name="Kunin V."/>
            <person name="Warnecke F."/>
            <person name="Barry K."/>
            <person name="He S."/>
            <person name="Salamov A."/>
            <person name="Szeto E."/>
            <person name="Dalin E."/>
            <person name="Pangilinan J.L."/>
            <person name="Lapidus A."/>
            <person name="Lowry S."/>
            <person name="Kyrpides N.C."/>
            <person name="McMahon K.D."/>
            <person name="Hugenholtz P."/>
        </authorList>
    </citation>
    <scope>NUCLEOTIDE SEQUENCE [LARGE SCALE GENOMIC DNA]</scope>
    <source>
        <strain evidence="2">UW-1</strain>
        <plasmid evidence="2">pAph01</plasmid>
        <plasmid>UW-1</plasmid>
    </source>
</reference>
<feature type="transmembrane region" description="Helical" evidence="1">
    <location>
        <begin position="14"/>
        <end position="33"/>
    </location>
</feature>
<sequence length="45" mass="5414">MVKQSNQGSHFEAVWVYAIHLAWETLLFTIPLYSTEFPWIRREAF</sequence>
<keyword evidence="2" id="KW-0614">Plasmid</keyword>
<organism evidence="2">
    <name type="scientific">Accumulibacter regalis</name>
    <dbReference type="NCBI Taxonomy" id="522306"/>
    <lineage>
        <taxon>Bacteria</taxon>
        <taxon>Pseudomonadati</taxon>
        <taxon>Pseudomonadota</taxon>
        <taxon>Betaproteobacteria</taxon>
        <taxon>Candidatus Accumulibacter</taxon>
    </lineage>
</organism>
<dbReference type="HOGENOM" id="CLU_3194754_0_0_4"/>
<gene>
    <name evidence="2" type="ordered locus">CAP2UW1_4633</name>
</gene>
<accession>C7RVV3</accession>
<dbReference type="EMBL" id="CP001716">
    <property type="protein sequence ID" value="ACV37763.1"/>
    <property type="molecule type" value="Genomic_DNA"/>
</dbReference>
<evidence type="ECO:0000313" key="2">
    <source>
        <dbReference type="EMBL" id="ACV37763.1"/>
    </source>
</evidence>
<keyword evidence="1" id="KW-1133">Transmembrane helix</keyword>
<geneLocation type="plasmid" evidence="2">
    <name>pAph01</name>
</geneLocation>
<keyword evidence="1" id="KW-0472">Membrane</keyword>
<proteinExistence type="predicted"/>